<organism evidence="2">
    <name type="scientific">Candidatus Methanogaster sp. ANME-2c ERB4</name>
    <dbReference type="NCBI Taxonomy" id="2759911"/>
    <lineage>
        <taxon>Archaea</taxon>
        <taxon>Methanobacteriati</taxon>
        <taxon>Methanobacteriota</taxon>
        <taxon>Stenosarchaea group</taxon>
        <taxon>Methanomicrobia</taxon>
        <taxon>Methanosarcinales</taxon>
        <taxon>ANME-2 cluster</taxon>
        <taxon>Candidatus Methanogasteraceae</taxon>
        <taxon>Candidatus Methanogaster</taxon>
    </lineage>
</organism>
<evidence type="ECO:0000313" key="2">
    <source>
        <dbReference type="EMBL" id="QNO42162.1"/>
    </source>
</evidence>
<dbReference type="EMBL" id="MT631135">
    <property type="protein sequence ID" value="QNO45597.1"/>
    <property type="molecule type" value="Genomic_DNA"/>
</dbReference>
<protein>
    <submittedName>
        <fullName evidence="2">Uncharacterized protein</fullName>
    </submittedName>
</protein>
<name>A0A7G9Y2C8_9EURY</name>
<gene>
    <name evidence="4" type="ORF">APKMFMID_00016</name>
    <name evidence="2" type="ORF">DFAMPKKG_00007</name>
    <name evidence="3" type="ORF">DICHBKDE_00007</name>
    <name evidence="5" type="ORF">MGFDKJCL_00032</name>
</gene>
<dbReference type="EMBL" id="MT630802">
    <property type="protein sequence ID" value="QNO43268.1"/>
    <property type="molecule type" value="Genomic_DNA"/>
</dbReference>
<sequence>MTKSSKLIDQNDSDSLVSRIGSDPNNSRAVAHVLNVMEQGATAARFGFLNTDLSVRHTTVLLRYYPSSSD</sequence>
<dbReference type="AlphaFoldDB" id="A0A7G9Y2C8"/>
<feature type="region of interest" description="Disordered" evidence="1">
    <location>
        <begin position="1"/>
        <end position="23"/>
    </location>
</feature>
<evidence type="ECO:0000313" key="5">
    <source>
        <dbReference type="EMBL" id="QNO45597.1"/>
    </source>
</evidence>
<reference evidence="2" key="1">
    <citation type="submission" date="2020-06" db="EMBL/GenBank/DDBJ databases">
        <title>Unique genomic features of the anaerobic methanotrophic archaea.</title>
        <authorList>
            <person name="Chadwick G.L."/>
            <person name="Skennerton C.T."/>
            <person name="Laso-Perez R."/>
            <person name="Leu A.O."/>
            <person name="Speth D.R."/>
            <person name="Yu H."/>
            <person name="Morgan-Lang C."/>
            <person name="Hatzenpichler R."/>
            <person name="Goudeau D."/>
            <person name="Malmstrom R."/>
            <person name="Brazelton W.J."/>
            <person name="Woyke T."/>
            <person name="Hallam S.J."/>
            <person name="Tyson G.W."/>
            <person name="Wegener G."/>
            <person name="Boetius A."/>
            <person name="Orphan V."/>
        </authorList>
    </citation>
    <scope>NUCLEOTIDE SEQUENCE</scope>
</reference>
<evidence type="ECO:0000313" key="3">
    <source>
        <dbReference type="EMBL" id="QNO43066.1"/>
    </source>
</evidence>
<evidence type="ECO:0000256" key="1">
    <source>
        <dbReference type="SAM" id="MobiDB-lite"/>
    </source>
</evidence>
<evidence type="ECO:0000313" key="4">
    <source>
        <dbReference type="EMBL" id="QNO43268.1"/>
    </source>
</evidence>
<dbReference type="EMBL" id="MT630788">
    <property type="protein sequence ID" value="QNO43066.1"/>
    <property type="molecule type" value="Genomic_DNA"/>
</dbReference>
<proteinExistence type="predicted"/>
<dbReference type="EMBL" id="MT630715">
    <property type="protein sequence ID" value="QNO42162.1"/>
    <property type="molecule type" value="Genomic_DNA"/>
</dbReference>
<feature type="compositionally biased region" description="Polar residues" evidence="1">
    <location>
        <begin position="1"/>
        <end position="16"/>
    </location>
</feature>
<accession>A0A7G9Y2C8</accession>